<keyword evidence="3" id="KW-1185">Reference proteome</keyword>
<sequence>MKVQARTRNRVFDQDRHPMGGMTSTPGSAAYPVKQYESLDASPPCRRV</sequence>
<gene>
    <name evidence="2" type="ORF">JOF56_009107</name>
</gene>
<reference evidence="2 3" key="1">
    <citation type="submission" date="2021-03" db="EMBL/GenBank/DDBJ databases">
        <title>Sequencing the genomes of 1000 actinobacteria strains.</title>
        <authorList>
            <person name="Klenk H.-P."/>
        </authorList>
    </citation>
    <scope>NUCLEOTIDE SEQUENCE [LARGE SCALE GENOMIC DNA]</scope>
    <source>
        <strain evidence="2 3">DSM 46670</strain>
    </source>
</reference>
<evidence type="ECO:0000313" key="2">
    <source>
        <dbReference type="EMBL" id="MBP2328722.1"/>
    </source>
</evidence>
<evidence type="ECO:0000256" key="1">
    <source>
        <dbReference type="SAM" id="MobiDB-lite"/>
    </source>
</evidence>
<dbReference type="Proteomes" id="UP001519332">
    <property type="component" value="Unassembled WGS sequence"/>
</dbReference>
<proteinExistence type="predicted"/>
<protein>
    <submittedName>
        <fullName evidence="2">Uncharacterized protein</fullName>
    </submittedName>
</protein>
<feature type="region of interest" description="Disordered" evidence="1">
    <location>
        <begin position="1"/>
        <end position="48"/>
    </location>
</feature>
<organism evidence="2 3">
    <name type="scientific">Kibdelosporangium banguiense</name>
    <dbReference type="NCBI Taxonomy" id="1365924"/>
    <lineage>
        <taxon>Bacteria</taxon>
        <taxon>Bacillati</taxon>
        <taxon>Actinomycetota</taxon>
        <taxon>Actinomycetes</taxon>
        <taxon>Pseudonocardiales</taxon>
        <taxon>Pseudonocardiaceae</taxon>
        <taxon>Kibdelosporangium</taxon>
    </lineage>
</organism>
<dbReference type="EMBL" id="JAGINW010000001">
    <property type="protein sequence ID" value="MBP2328722.1"/>
    <property type="molecule type" value="Genomic_DNA"/>
</dbReference>
<evidence type="ECO:0000313" key="3">
    <source>
        <dbReference type="Proteomes" id="UP001519332"/>
    </source>
</evidence>
<comment type="caution">
    <text evidence="2">The sequence shown here is derived from an EMBL/GenBank/DDBJ whole genome shotgun (WGS) entry which is preliminary data.</text>
</comment>
<name>A0ABS4TWE6_9PSEU</name>
<accession>A0ABS4TWE6</accession>